<reference evidence="3" key="1">
    <citation type="submission" date="2017-06" db="EMBL/GenBank/DDBJ databases">
        <title>Genome analysis of Fimbriiglobus ruber SP5, the first member of the order Planctomycetales with confirmed chitinolytic capability.</title>
        <authorList>
            <person name="Ravin N.V."/>
            <person name="Rakitin A.L."/>
            <person name="Ivanova A.A."/>
            <person name="Beletsky A.V."/>
            <person name="Kulichevskaya I.S."/>
            <person name="Mardanov A.V."/>
            <person name="Dedysh S.N."/>
        </authorList>
    </citation>
    <scope>NUCLEOTIDE SEQUENCE [LARGE SCALE GENOMIC DNA]</scope>
    <source>
        <strain evidence="3">SP5</strain>
    </source>
</reference>
<evidence type="ECO:0000313" key="3">
    <source>
        <dbReference type="Proteomes" id="UP000214646"/>
    </source>
</evidence>
<evidence type="ECO:0008006" key="4">
    <source>
        <dbReference type="Google" id="ProtNLM"/>
    </source>
</evidence>
<comment type="caution">
    <text evidence="2">The sequence shown here is derived from an EMBL/GenBank/DDBJ whole genome shotgun (WGS) entry which is preliminary data.</text>
</comment>
<dbReference type="OrthoDB" id="286727at2"/>
<protein>
    <recommendedName>
        <fullName evidence="4">Lipoprotein</fullName>
    </recommendedName>
</protein>
<name>A0A225DQL5_9BACT</name>
<keyword evidence="1" id="KW-0732">Signal</keyword>
<evidence type="ECO:0000313" key="2">
    <source>
        <dbReference type="EMBL" id="OWK40888.1"/>
    </source>
</evidence>
<dbReference type="PROSITE" id="PS51257">
    <property type="entry name" value="PROKAR_LIPOPROTEIN"/>
    <property type="match status" value="1"/>
</dbReference>
<dbReference type="AlphaFoldDB" id="A0A225DQL5"/>
<evidence type="ECO:0000256" key="1">
    <source>
        <dbReference type="SAM" id="SignalP"/>
    </source>
</evidence>
<dbReference type="EMBL" id="NIDE01000007">
    <property type="protein sequence ID" value="OWK40888.1"/>
    <property type="molecule type" value="Genomic_DNA"/>
</dbReference>
<keyword evidence="3" id="KW-1185">Reference proteome</keyword>
<organism evidence="2 3">
    <name type="scientific">Fimbriiglobus ruber</name>
    <dbReference type="NCBI Taxonomy" id="1908690"/>
    <lineage>
        <taxon>Bacteria</taxon>
        <taxon>Pseudomonadati</taxon>
        <taxon>Planctomycetota</taxon>
        <taxon>Planctomycetia</taxon>
        <taxon>Gemmatales</taxon>
        <taxon>Gemmataceae</taxon>
        <taxon>Fimbriiglobus</taxon>
    </lineage>
</organism>
<dbReference type="Proteomes" id="UP000214646">
    <property type="component" value="Unassembled WGS sequence"/>
</dbReference>
<sequence length="133" mass="13494">MRTVRATAVFLVAAGWLAGCGGPGTGDVSGTVAYDGKPVDLGSITFIPADGNGPTTGGTITGGKYAVANVPTGAAKVRINGAKVTGKKKMYDGPDSPVVTTSTEMLPAKYHDATELKFDVKAGSQTKDFDLAK</sequence>
<gene>
    <name evidence="2" type="ORF">FRUB_04780</name>
</gene>
<dbReference type="RefSeq" id="WP_088255853.1">
    <property type="nucleotide sequence ID" value="NZ_NIDE01000007.1"/>
</dbReference>
<proteinExistence type="predicted"/>
<feature type="signal peptide" evidence="1">
    <location>
        <begin position="1"/>
        <end position="18"/>
    </location>
</feature>
<feature type="chain" id="PRO_5012668817" description="Lipoprotein" evidence="1">
    <location>
        <begin position="19"/>
        <end position="133"/>
    </location>
</feature>
<accession>A0A225DQL5</accession>